<evidence type="ECO:0000256" key="4">
    <source>
        <dbReference type="ARBA" id="ARBA00022989"/>
    </source>
</evidence>
<dbReference type="InterPro" id="IPR025857">
    <property type="entry name" value="MacB_PCD"/>
</dbReference>
<dbReference type="AlphaFoldDB" id="A0A7G8BDG5"/>
<protein>
    <submittedName>
        <fullName evidence="9">ABC transporter permease</fullName>
    </submittedName>
</protein>
<feature type="transmembrane region" description="Helical" evidence="6">
    <location>
        <begin position="336"/>
        <end position="366"/>
    </location>
</feature>
<feature type="domain" description="ABC3 transporter permease C-terminal" evidence="7">
    <location>
        <begin position="294"/>
        <end position="409"/>
    </location>
</feature>
<evidence type="ECO:0000256" key="3">
    <source>
        <dbReference type="ARBA" id="ARBA00022692"/>
    </source>
</evidence>
<evidence type="ECO:0000259" key="8">
    <source>
        <dbReference type="Pfam" id="PF12704"/>
    </source>
</evidence>
<dbReference type="InterPro" id="IPR051125">
    <property type="entry name" value="ABC-4/HrtB_transporter"/>
</dbReference>
<dbReference type="EMBL" id="CP060394">
    <property type="protein sequence ID" value="QNI30585.1"/>
    <property type="molecule type" value="Genomic_DNA"/>
</dbReference>
<organism evidence="9 10">
    <name type="scientific">Alloacidobacterium dinghuense</name>
    <dbReference type="NCBI Taxonomy" id="2763107"/>
    <lineage>
        <taxon>Bacteria</taxon>
        <taxon>Pseudomonadati</taxon>
        <taxon>Acidobacteriota</taxon>
        <taxon>Terriglobia</taxon>
        <taxon>Terriglobales</taxon>
        <taxon>Acidobacteriaceae</taxon>
        <taxon>Alloacidobacterium</taxon>
    </lineage>
</organism>
<evidence type="ECO:0000313" key="9">
    <source>
        <dbReference type="EMBL" id="QNI30585.1"/>
    </source>
</evidence>
<keyword evidence="10" id="KW-1185">Reference proteome</keyword>
<dbReference type="GO" id="GO:0005886">
    <property type="term" value="C:plasma membrane"/>
    <property type="evidence" value="ECO:0007669"/>
    <property type="project" value="UniProtKB-SubCell"/>
</dbReference>
<dbReference type="Pfam" id="PF02687">
    <property type="entry name" value="FtsX"/>
    <property type="match status" value="1"/>
</dbReference>
<keyword evidence="3 6" id="KW-0812">Transmembrane</keyword>
<evidence type="ECO:0000313" key="10">
    <source>
        <dbReference type="Proteomes" id="UP000515312"/>
    </source>
</evidence>
<feature type="transmembrane region" description="Helical" evidence="6">
    <location>
        <begin position="386"/>
        <end position="406"/>
    </location>
</feature>
<proteinExistence type="predicted"/>
<comment type="subcellular location">
    <subcellularLocation>
        <location evidence="1">Cell membrane</location>
        <topology evidence="1">Multi-pass membrane protein</topology>
    </subcellularLocation>
</comment>
<dbReference type="Pfam" id="PF12704">
    <property type="entry name" value="MacB_PCD"/>
    <property type="match status" value="1"/>
</dbReference>
<dbReference type="KEGG" id="adin:H7849_15735"/>
<dbReference type="PANTHER" id="PTHR43738:SF2">
    <property type="entry name" value="ABC TRANSPORTER PERMEASE"/>
    <property type="match status" value="1"/>
</dbReference>
<name>A0A7G8BDG5_9BACT</name>
<feature type="transmembrane region" description="Helical" evidence="6">
    <location>
        <begin position="294"/>
        <end position="315"/>
    </location>
</feature>
<evidence type="ECO:0000256" key="2">
    <source>
        <dbReference type="ARBA" id="ARBA00022475"/>
    </source>
</evidence>
<reference evidence="9 10" key="1">
    <citation type="submission" date="2020-08" db="EMBL/GenBank/DDBJ databases">
        <title>Edaphobacter telluris sp. nov. and Acidobacterium dinghuensis sp. nov., two acidobacteria isolated from forest soil.</title>
        <authorList>
            <person name="Fu J."/>
            <person name="Qiu L."/>
        </authorList>
    </citation>
    <scope>NUCLEOTIDE SEQUENCE [LARGE SCALE GENOMIC DNA]</scope>
    <source>
        <strain evidence="9">4Y35</strain>
    </source>
</reference>
<keyword evidence="4 6" id="KW-1133">Transmembrane helix</keyword>
<evidence type="ECO:0000259" key="7">
    <source>
        <dbReference type="Pfam" id="PF02687"/>
    </source>
</evidence>
<dbReference type="InterPro" id="IPR003838">
    <property type="entry name" value="ABC3_permease_C"/>
</dbReference>
<evidence type="ECO:0000256" key="6">
    <source>
        <dbReference type="SAM" id="Phobius"/>
    </source>
</evidence>
<keyword evidence="2" id="KW-1003">Cell membrane</keyword>
<accession>A0A7G8BDG5</accession>
<evidence type="ECO:0000256" key="1">
    <source>
        <dbReference type="ARBA" id="ARBA00004651"/>
    </source>
</evidence>
<dbReference type="Proteomes" id="UP000515312">
    <property type="component" value="Chromosome"/>
</dbReference>
<feature type="domain" description="MacB-like periplasmic core" evidence="8">
    <location>
        <begin position="19"/>
        <end position="262"/>
    </location>
</feature>
<dbReference type="PANTHER" id="PTHR43738">
    <property type="entry name" value="ABC TRANSPORTER, MEMBRANE PROTEIN"/>
    <property type="match status" value="1"/>
</dbReference>
<evidence type="ECO:0000256" key="5">
    <source>
        <dbReference type="ARBA" id="ARBA00023136"/>
    </source>
</evidence>
<sequence>MLVLLRLAFSSLKSRVVTTSLTVFSIALSVLLLVSVDRIRQGAQEGFSGTLSQTDLVVGARGGALPLLLYSVFHIGTPSNEISYTSYEHFRDHPAVQWTIPLSMGDSHHGYRVIATDENFYEHYRFHRDHSLQFTDGTAPDGIFDAVIGKEVAERLGYHVGSKIVLSHGLEDVSLLKHGDKPFTVVGILARTATPVDRGIYITLYGEEAIHLDWAGGTPPALGEEVPAAKIRKEDLHIQNISAFLVRTRSRVDTLLLQREINNYRDEPLTAIIPALTLQELWSMLSYADVALSLVSGAVLVVGLVAMLIALYTALNERRREVAVLRAIGFHARQIFILFVLESTLISAAGMAFGLIAAYGLLWLARAPMEAHFGIPLAMVGVSSRVSLYACVVVLAGALLGCVPAIRAYRNGLIDGLNAH</sequence>
<gene>
    <name evidence="9" type="ORF">H7849_15735</name>
</gene>
<keyword evidence="5 6" id="KW-0472">Membrane</keyword>